<dbReference type="EMBL" id="JARKIB010000132">
    <property type="protein sequence ID" value="KAJ7734482.1"/>
    <property type="molecule type" value="Genomic_DNA"/>
</dbReference>
<evidence type="ECO:0000256" key="1">
    <source>
        <dbReference type="SAM" id="Phobius"/>
    </source>
</evidence>
<evidence type="ECO:0000313" key="3">
    <source>
        <dbReference type="EMBL" id="KAJ7734482.1"/>
    </source>
</evidence>
<dbReference type="InterPro" id="IPR045339">
    <property type="entry name" value="DUF6534"/>
</dbReference>
<proteinExistence type="predicted"/>
<sequence>MEPVVSLNPGTTLGAYQIGVLVSYMLFGVTTAQMYIYYTRFPKDSIQLRVLVAFVWACELAHTLCVGYGLYVWTISEYRHPELIFGHYNTSLAVAVVFSGLIGASVQGFFSLRIYFLSRKVYIPLFICIMSFWRLLSSILVLTGTLQSSTVEGAEGQWGWALLASWSVSAANDLAITVALVTILIRQRTYAQKRTVVLVDKLIAWTIETGMLTSACGILMLICFVTMRNNYIFLAFFAVEARMFSNSLLASLNSRETLRAMNEVSVSISLPPLPTFEFSSNIAPPTKPALTISNTSQCDEVVHEDV</sequence>
<keyword evidence="4" id="KW-1185">Reference proteome</keyword>
<accession>A0AAD7I3X1</accession>
<dbReference type="Proteomes" id="UP001215598">
    <property type="component" value="Unassembled WGS sequence"/>
</dbReference>
<feature type="transmembrane region" description="Helical" evidence="1">
    <location>
        <begin position="91"/>
        <end position="110"/>
    </location>
</feature>
<dbReference type="PANTHER" id="PTHR40465:SF1">
    <property type="entry name" value="DUF6534 DOMAIN-CONTAINING PROTEIN"/>
    <property type="match status" value="1"/>
</dbReference>
<dbReference type="AlphaFoldDB" id="A0AAD7I3X1"/>
<feature type="transmembrane region" description="Helical" evidence="1">
    <location>
        <begin position="15"/>
        <end position="38"/>
    </location>
</feature>
<name>A0AAD7I3X1_9AGAR</name>
<comment type="caution">
    <text evidence="3">The sequence shown here is derived from an EMBL/GenBank/DDBJ whole genome shotgun (WGS) entry which is preliminary data.</text>
</comment>
<keyword evidence="1" id="KW-1133">Transmembrane helix</keyword>
<evidence type="ECO:0000259" key="2">
    <source>
        <dbReference type="Pfam" id="PF20152"/>
    </source>
</evidence>
<keyword evidence="1" id="KW-0472">Membrane</keyword>
<feature type="transmembrane region" description="Helical" evidence="1">
    <location>
        <begin position="122"/>
        <end position="146"/>
    </location>
</feature>
<dbReference type="PANTHER" id="PTHR40465">
    <property type="entry name" value="CHROMOSOME 1, WHOLE GENOME SHOTGUN SEQUENCE"/>
    <property type="match status" value="1"/>
</dbReference>
<protein>
    <recommendedName>
        <fullName evidence="2">DUF6534 domain-containing protein</fullName>
    </recommendedName>
</protein>
<organism evidence="3 4">
    <name type="scientific">Mycena metata</name>
    <dbReference type="NCBI Taxonomy" id="1033252"/>
    <lineage>
        <taxon>Eukaryota</taxon>
        <taxon>Fungi</taxon>
        <taxon>Dikarya</taxon>
        <taxon>Basidiomycota</taxon>
        <taxon>Agaricomycotina</taxon>
        <taxon>Agaricomycetes</taxon>
        <taxon>Agaricomycetidae</taxon>
        <taxon>Agaricales</taxon>
        <taxon>Marasmiineae</taxon>
        <taxon>Mycenaceae</taxon>
        <taxon>Mycena</taxon>
    </lineage>
</organism>
<feature type="transmembrane region" description="Helical" evidence="1">
    <location>
        <begin position="50"/>
        <end position="71"/>
    </location>
</feature>
<feature type="domain" description="DUF6534" evidence="2">
    <location>
        <begin position="169"/>
        <end position="256"/>
    </location>
</feature>
<reference evidence="3" key="1">
    <citation type="submission" date="2023-03" db="EMBL/GenBank/DDBJ databases">
        <title>Massive genome expansion in bonnet fungi (Mycena s.s.) driven by repeated elements and novel gene families across ecological guilds.</title>
        <authorList>
            <consortium name="Lawrence Berkeley National Laboratory"/>
            <person name="Harder C.B."/>
            <person name="Miyauchi S."/>
            <person name="Viragh M."/>
            <person name="Kuo A."/>
            <person name="Thoen E."/>
            <person name="Andreopoulos B."/>
            <person name="Lu D."/>
            <person name="Skrede I."/>
            <person name="Drula E."/>
            <person name="Henrissat B."/>
            <person name="Morin E."/>
            <person name="Kohler A."/>
            <person name="Barry K."/>
            <person name="LaButti K."/>
            <person name="Morin E."/>
            <person name="Salamov A."/>
            <person name="Lipzen A."/>
            <person name="Mereny Z."/>
            <person name="Hegedus B."/>
            <person name="Baldrian P."/>
            <person name="Stursova M."/>
            <person name="Weitz H."/>
            <person name="Taylor A."/>
            <person name="Grigoriev I.V."/>
            <person name="Nagy L.G."/>
            <person name="Martin F."/>
            <person name="Kauserud H."/>
        </authorList>
    </citation>
    <scope>NUCLEOTIDE SEQUENCE</scope>
    <source>
        <strain evidence="3">CBHHK182m</strain>
    </source>
</reference>
<feature type="transmembrane region" description="Helical" evidence="1">
    <location>
        <begin position="158"/>
        <end position="181"/>
    </location>
</feature>
<keyword evidence="1" id="KW-0812">Transmembrane</keyword>
<feature type="transmembrane region" description="Helical" evidence="1">
    <location>
        <begin position="202"/>
        <end position="225"/>
    </location>
</feature>
<dbReference type="Pfam" id="PF20152">
    <property type="entry name" value="DUF6534"/>
    <property type="match status" value="1"/>
</dbReference>
<evidence type="ECO:0000313" key="4">
    <source>
        <dbReference type="Proteomes" id="UP001215598"/>
    </source>
</evidence>
<gene>
    <name evidence="3" type="ORF">B0H16DRAFT_1577934</name>
</gene>